<dbReference type="EMBL" id="FLRH01000004">
    <property type="protein sequence ID" value="SBT68204.1"/>
    <property type="molecule type" value="Genomic_DNA"/>
</dbReference>
<dbReference type="STRING" id="946078.GA0070622_5300"/>
<evidence type="ECO:0000313" key="1">
    <source>
        <dbReference type="EMBL" id="SBT68204.1"/>
    </source>
</evidence>
<evidence type="ECO:0000313" key="2">
    <source>
        <dbReference type="Proteomes" id="UP000199558"/>
    </source>
</evidence>
<organism evidence="1 2">
    <name type="scientific">Micromonospora sediminicola</name>
    <dbReference type="NCBI Taxonomy" id="946078"/>
    <lineage>
        <taxon>Bacteria</taxon>
        <taxon>Bacillati</taxon>
        <taxon>Actinomycetota</taxon>
        <taxon>Actinomycetes</taxon>
        <taxon>Micromonosporales</taxon>
        <taxon>Micromonosporaceae</taxon>
        <taxon>Micromonospora</taxon>
    </lineage>
</organism>
<reference evidence="2" key="1">
    <citation type="submission" date="2016-06" db="EMBL/GenBank/DDBJ databases">
        <authorList>
            <person name="Varghese N."/>
            <person name="Submissions Spin"/>
        </authorList>
    </citation>
    <scope>NUCLEOTIDE SEQUENCE [LARGE SCALE GENOMIC DNA]</scope>
    <source>
        <strain evidence="2">DSM 45794</strain>
    </source>
</reference>
<sequence>MAGMDHISDKVSRALAAAEEAQRARDAQRAQRADRAYLVRDAADRYGLSDALAARITADGPTAIQDEARRLAV</sequence>
<name>A0A1A9BGW5_9ACTN</name>
<accession>A0A1A9BGW5</accession>
<gene>
    <name evidence="1" type="ORF">GA0070622_5300</name>
</gene>
<dbReference type="Proteomes" id="UP000199558">
    <property type="component" value="Unassembled WGS sequence"/>
</dbReference>
<proteinExistence type="predicted"/>
<protein>
    <submittedName>
        <fullName evidence="1">Uncharacterized protein</fullName>
    </submittedName>
</protein>
<dbReference type="AlphaFoldDB" id="A0A1A9BGW5"/>
<keyword evidence="2" id="KW-1185">Reference proteome</keyword>